<name>A0A2A8D6W8_9MICC</name>
<evidence type="ECO:0000313" key="3">
    <source>
        <dbReference type="EMBL" id="PAK86160.1"/>
    </source>
</evidence>
<dbReference type="RefSeq" id="WP_004004398.1">
    <property type="nucleotide sequence ID" value="NZ_CAJPNU010000004.1"/>
</dbReference>
<feature type="transmembrane region" description="Helical" evidence="1">
    <location>
        <begin position="76"/>
        <end position="98"/>
    </location>
</feature>
<dbReference type="InterPro" id="IPR003425">
    <property type="entry name" value="CCB3/YggT"/>
</dbReference>
<gene>
    <name evidence="3" type="ORF">B8W87_03290</name>
    <name evidence="4" type="ORF">CRM92_00320</name>
    <name evidence="2" type="ORF">HXO56_01630</name>
    <name evidence="5" type="ORF">NCTC10918_00360</name>
</gene>
<dbReference type="Proteomes" id="UP000216195">
    <property type="component" value="Unassembled WGS sequence"/>
</dbReference>
<evidence type="ECO:0000313" key="7">
    <source>
        <dbReference type="Proteomes" id="UP000219947"/>
    </source>
</evidence>
<dbReference type="Pfam" id="PF02325">
    <property type="entry name" value="CCB3_YggT"/>
    <property type="match status" value="1"/>
</dbReference>
<evidence type="ECO:0000256" key="1">
    <source>
        <dbReference type="SAM" id="Phobius"/>
    </source>
</evidence>
<dbReference type="Proteomes" id="UP000270988">
    <property type="component" value="Chromosome"/>
</dbReference>
<dbReference type="EMBL" id="LR134521">
    <property type="protein sequence ID" value="VEJ29115.1"/>
    <property type="molecule type" value="Genomic_DNA"/>
</dbReference>
<dbReference type="EMBL" id="PDEV01000001">
    <property type="protein sequence ID" value="PEN16527.1"/>
    <property type="molecule type" value="Genomic_DNA"/>
</dbReference>
<evidence type="ECO:0000313" key="4">
    <source>
        <dbReference type="EMBL" id="PEN16527.1"/>
    </source>
</evidence>
<dbReference type="EMBL" id="JABZXJ010000004">
    <property type="protein sequence ID" value="MBF1648790.1"/>
    <property type="molecule type" value="Genomic_DNA"/>
</dbReference>
<evidence type="ECO:0000313" key="8">
    <source>
        <dbReference type="Proteomes" id="UP000270988"/>
    </source>
</evidence>
<dbReference type="Proteomes" id="UP000769484">
    <property type="component" value="Unassembled WGS sequence"/>
</dbReference>
<dbReference type="EMBL" id="NCWU01000003">
    <property type="protein sequence ID" value="PAK86160.1"/>
    <property type="molecule type" value="Genomic_DNA"/>
</dbReference>
<sequence>MGYIFAIITIALHILYIGLLLRMLLDWVRVFVPGWRPRGIALLCASGVYALTDWPMNQLRKVVPPLRIGNFALDTGFLILILGVGLLLSVMTSLTLTFSR</sequence>
<dbReference type="GeneID" id="29743786"/>
<accession>A0A5F0MAA6</accession>
<evidence type="ECO:0000313" key="6">
    <source>
        <dbReference type="Proteomes" id="UP000216195"/>
    </source>
</evidence>
<reference evidence="5 8" key="3">
    <citation type="submission" date="2018-12" db="EMBL/GenBank/DDBJ databases">
        <authorList>
            <consortium name="Pathogen Informatics"/>
        </authorList>
    </citation>
    <scope>NUCLEOTIDE SEQUENCE [LARGE SCALE GENOMIC DNA]</scope>
    <source>
        <strain evidence="5 8">NCTC10918</strain>
    </source>
</reference>
<keyword evidence="1" id="KW-0472">Membrane</keyword>
<keyword evidence="1" id="KW-1133">Transmembrane helix</keyword>
<keyword evidence="1" id="KW-0812">Transmembrane</keyword>
<reference evidence="4" key="2">
    <citation type="submission" date="2017-10" db="EMBL/GenBank/DDBJ databases">
        <title>Kefir isolates.</title>
        <authorList>
            <person name="Kim Y."/>
            <person name="Blasche S."/>
        </authorList>
    </citation>
    <scope>NUCLEOTIDE SEQUENCE [LARGE SCALE GENOMIC DNA]</scope>
    <source>
        <strain evidence="4">OG2-2</strain>
    </source>
</reference>
<protein>
    <submittedName>
        <fullName evidence="4 5">YGGT family</fullName>
    </submittedName>
</protein>
<evidence type="ECO:0000313" key="5">
    <source>
        <dbReference type="EMBL" id="VEJ29115.1"/>
    </source>
</evidence>
<keyword evidence="7" id="KW-1185">Reference proteome</keyword>
<dbReference type="AlphaFoldDB" id="A0A2A8D6W8"/>
<dbReference type="GO" id="GO:0016020">
    <property type="term" value="C:membrane"/>
    <property type="evidence" value="ECO:0007669"/>
    <property type="project" value="InterPro"/>
</dbReference>
<accession>A0A2A8D6W8</accession>
<evidence type="ECO:0000313" key="2">
    <source>
        <dbReference type="EMBL" id="MBF1648790.1"/>
    </source>
</evidence>
<dbReference type="STRING" id="762948.HMPREF0733_11678"/>
<reference evidence="3 6" key="1">
    <citation type="submission" date="2017-04" db="EMBL/GenBank/DDBJ databases">
        <title>Kefir bacterial isolates.</title>
        <authorList>
            <person name="Kim Y."/>
            <person name="Blasche S."/>
            <person name="Patil K.R."/>
        </authorList>
    </citation>
    <scope>NUCLEOTIDE SEQUENCE [LARGE SCALE GENOMIC DNA]</scope>
    <source>
        <strain evidence="3 6">OG2-1</strain>
    </source>
</reference>
<dbReference type="OMA" id="QFARSWR"/>
<organism evidence="4 7">
    <name type="scientific">Rothia dentocariosa</name>
    <dbReference type="NCBI Taxonomy" id="2047"/>
    <lineage>
        <taxon>Bacteria</taxon>
        <taxon>Bacillati</taxon>
        <taxon>Actinomycetota</taxon>
        <taxon>Actinomycetes</taxon>
        <taxon>Micrococcales</taxon>
        <taxon>Micrococcaceae</taxon>
        <taxon>Rothia</taxon>
    </lineage>
</organism>
<feature type="transmembrane region" description="Helical" evidence="1">
    <location>
        <begin position="6"/>
        <end position="25"/>
    </location>
</feature>
<reference evidence="2" key="4">
    <citation type="submission" date="2020-04" db="EMBL/GenBank/DDBJ databases">
        <title>Deep metagenomics examines the oral microbiome during advanced dental caries in children, revealing novel taxa and co-occurrences with host molecules.</title>
        <authorList>
            <person name="Baker J.L."/>
            <person name="Morton J.T."/>
            <person name="Dinis M."/>
            <person name="Alvarez R."/>
            <person name="Tran N.C."/>
            <person name="Knight R."/>
            <person name="Edlund A."/>
        </authorList>
    </citation>
    <scope>NUCLEOTIDE SEQUENCE</scope>
    <source>
        <strain evidence="2">JCVI_47_bin.4</strain>
    </source>
</reference>
<proteinExistence type="predicted"/>
<dbReference type="Proteomes" id="UP000219947">
    <property type="component" value="Unassembled WGS sequence"/>
</dbReference>